<keyword evidence="1" id="KW-1133">Transmembrane helix</keyword>
<comment type="caution">
    <text evidence="2">The sequence shown here is derived from an EMBL/GenBank/DDBJ whole genome shotgun (WGS) entry which is preliminary data.</text>
</comment>
<protein>
    <submittedName>
        <fullName evidence="2">Uncharacterized protein</fullName>
    </submittedName>
</protein>
<feature type="transmembrane region" description="Helical" evidence="1">
    <location>
        <begin position="38"/>
        <end position="63"/>
    </location>
</feature>
<proteinExistence type="predicted"/>
<keyword evidence="3" id="KW-1185">Reference proteome</keyword>
<name>A0A9P6NAY6_9BASI</name>
<evidence type="ECO:0000313" key="3">
    <source>
        <dbReference type="Proteomes" id="UP000886653"/>
    </source>
</evidence>
<evidence type="ECO:0000256" key="1">
    <source>
        <dbReference type="SAM" id="Phobius"/>
    </source>
</evidence>
<dbReference type="AlphaFoldDB" id="A0A9P6NAY6"/>
<evidence type="ECO:0000313" key="2">
    <source>
        <dbReference type="EMBL" id="KAG0142272.1"/>
    </source>
</evidence>
<dbReference type="OrthoDB" id="2502820at2759"/>
<reference evidence="2" key="1">
    <citation type="submission" date="2013-11" db="EMBL/GenBank/DDBJ databases">
        <title>Genome sequence of the fusiform rust pathogen reveals effectors for host alternation and coevolution with pine.</title>
        <authorList>
            <consortium name="DOE Joint Genome Institute"/>
            <person name="Smith K."/>
            <person name="Pendleton A."/>
            <person name="Kubisiak T."/>
            <person name="Anderson C."/>
            <person name="Salamov A."/>
            <person name="Aerts A."/>
            <person name="Riley R."/>
            <person name="Clum A."/>
            <person name="Lindquist E."/>
            <person name="Ence D."/>
            <person name="Campbell M."/>
            <person name="Kronenberg Z."/>
            <person name="Feau N."/>
            <person name="Dhillon B."/>
            <person name="Hamelin R."/>
            <person name="Burleigh J."/>
            <person name="Smith J."/>
            <person name="Yandell M."/>
            <person name="Nelson C."/>
            <person name="Grigoriev I."/>
            <person name="Davis J."/>
        </authorList>
    </citation>
    <scope>NUCLEOTIDE SEQUENCE</scope>
    <source>
        <strain evidence="2">G11</strain>
    </source>
</reference>
<dbReference type="EMBL" id="MU167354">
    <property type="protein sequence ID" value="KAG0142272.1"/>
    <property type="molecule type" value="Genomic_DNA"/>
</dbReference>
<sequence>MRFLKKKAKRICVRDLSPQNWNFLEQHGKQIAVSYIQVPLATVVLLFFAYLVDLLIALLPFTFPSSVSD</sequence>
<keyword evidence="1" id="KW-0472">Membrane</keyword>
<accession>A0A9P6NAY6</accession>
<dbReference type="Proteomes" id="UP000886653">
    <property type="component" value="Unassembled WGS sequence"/>
</dbReference>
<gene>
    <name evidence="2" type="ORF">CROQUDRAFT_241624</name>
</gene>
<organism evidence="2 3">
    <name type="scientific">Cronartium quercuum f. sp. fusiforme G11</name>
    <dbReference type="NCBI Taxonomy" id="708437"/>
    <lineage>
        <taxon>Eukaryota</taxon>
        <taxon>Fungi</taxon>
        <taxon>Dikarya</taxon>
        <taxon>Basidiomycota</taxon>
        <taxon>Pucciniomycotina</taxon>
        <taxon>Pucciniomycetes</taxon>
        <taxon>Pucciniales</taxon>
        <taxon>Coleosporiaceae</taxon>
        <taxon>Cronartium</taxon>
    </lineage>
</organism>
<keyword evidence="1" id="KW-0812">Transmembrane</keyword>